<dbReference type="Gene3D" id="1.10.260.40">
    <property type="entry name" value="lambda repressor-like DNA-binding domains"/>
    <property type="match status" value="1"/>
</dbReference>
<protein>
    <submittedName>
        <fullName evidence="7">LacI family DNA-binding transcriptional regulator</fullName>
    </submittedName>
    <submittedName>
        <fullName evidence="6">LacI family transcriptional regulator</fullName>
    </submittedName>
</protein>
<evidence type="ECO:0000313" key="10">
    <source>
        <dbReference type="Proteomes" id="UP000027731"/>
    </source>
</evidence>
<dbReference type="PROSITE" id="PS00356">
    <property type="entry name" value="HTH_LACI_1"/>
    <property type="match status" value="1"/>
</dbReference>
<evidence type="ECO:0000256" key="2">
    <source>
        <dbReference type="ARBA" id="ARBA00023015"/>
    </source>
</evidence>
<dbReference type="Proteomes" id="UP000276940">
    <property type="component" value="Unassembled WGS sequence"/>
</dbReference>
<dbReference type="SUPFAM" id="SSF53822">
    <property type="entry name" value="Periplasmic binding protein-like I"/>
    <property type="match status" value="1"/>
</dbReference>
<dbReference type="Proteomes" id="UP000460207">
    <property type="component" value="Unassembled WGS sequence"/>
</dbReference>
<dbReference type="PROSITE" id="PS50932">
    <property type="entry name" value="HTH_LACI_2"/>
    <property type="match status" value="1"/>
</dbReference>
<evidence type="ECO:0000313" key="11">
    <source>
        <dbReference type="Proteomes" id="UP000244083"/>
    </source>
</evidence>
<evidence type="ECO:0000256" key="4">
    <source>
        <dbReference type="ARBA" id="ARBA00023163"/>
    </source>
</evidence>
<dbReference type="PATRIC" id="fig|1598.90.peg.1262"/>
<evidence type="ECO:0000313" key="8">
    <source>
        <dbReference type="EMBL" id="PTV04424.1"/>
    </source>
</evidence>
<proteinExistence type="predicted"/>
<dbReference type="AlphaFoldDB" id="A0A073JPB3"/>
<evidence type="ECO:0000256" key="1">
    <source>
        <dbReference type="ARBA" id="ARBA00022491"/>
    </source>
</evidence>
<reference evidence="6 10" key="1">
    <citation type="submission" date="2014-06" db="EMBL/GenBank/DDBJ databases">
        <title>Genetic determinant of reutericyclin biosynthesis of Lactobacillus reuteri.</title>
        <authorList>
            <person name="Lin X."/>
            <person name="Duar R."/>
            <person name="Walter J."/>
            <person name="Gaenzle M."/>
        </authorList>
    </citation>
    <scope>NUCLEOTIDE SEQUENCE [LARGE SCALE GENOMIC DNA]</scope>
    <source>
        <strain evidence="6 10">LTH2584</strain>
    </source>
</reference>
<dbReference type="EMBL" id="QAZN01000004">
    <property type="protein sequence ID" value="PTV04424.1"/>
    <property type="molecule type" value="Genomic_DNA"/>
</dbReference>
<reference evidence="8" key="2">
    <citation type="journal article" date="2018" name="Genome Announc.">
        <title>Fifty-Six Draft Genome Sequences of 10 Lactobacillus Species from 22 Commercial Dietary Supplements.</title>
        <authorList>
            <person name="Gangiredla J."/>
            <person name="Barnaba T.J."/>
            <person name="Mammel M.K."/>
            <person name="Lacher D.W."/>
            <person name="Elkins C.A."/>
            <person name="Lampel K.A."/>
            <person name="Whitehouse C.A."/>
            <person name="Tartera C."/>
        </authorList>
    </citation>
    <scope>NUCLEOTIDE SEQUENCE</scope>
    <source>
        <strain evidence="8">DS12_10</strain>
    </source>
</reference>
<feature type="domain" description="HTH lacI-type" evidence="5">
    <location>
        <begin position="3"/>
        <end position="57"/>
    </location>
</feature>
<keyword evidence="4" id="KW-0804">Transcription</keyword>
<evidence type="ECO:0000313" key="7">
    <source>
        <dbReference type="EMBL" id="MRG89435.1"/>
    </source>
</evidence>
<dbReference type="SUPFAM" id="SSF47413">
    <property type="entry name" value="lambda repressor-like DNA-binding domains"/>
    <property type="match status" value="1"/>
</dbReference>
<dbReference type="PANTHER" id="PTHR30146">
    <property type="entry name" value="LACI-RELATED TRANSCRIPTIONAL REPRESSOR"/>
    <property type="match status" value="1"/>
</dbReference>
<reference evidence="9 12" key="3">
    <citation type="journal article" date="2018" name="J Appl Environ Microbiol">
        <title>The gut symbionts Lactobacillus reuteri R2lc and 2010 encode a polyketide synthase cluster that activates the mammalian aryl-hydrocarbon receptor.</title>
        <authorList>
            <person name="Ozcam M."/>
            <person name="Roos S."/>
            <person name="Van Pijkeren J.P."/>
        </authorList>
    </citation>
    <scope>NUCLEOTIDE SEQUENCE [LARGE SCALE GENOMIC DNA]</scope>
    <source>
        <strain evidence="9 12">R2lc</strain>
    </source>
</reference>
<name>A0A073JPB3_LIMRT</name>
<gene>
    <name evidence="9" type="ORF">C5O77_05090</name>
    <name evidence="8" type="ORF">DB325_03540</name>
    <name evidence="7" type="ORF">GIX76_05490</name>
    <name evidence="6" type="ORF">LR3_05085</name>
</gene>
<dbReference type="Proteomes" id="UP000027731">
    <property type="component" value="Unassembled WGS sequence"/>
</dbReference>
<dbReference type="Gene3D" id="3.40.50.2300">
    <property type="match status" value="2"/>
</dbReference>
<dbReference type="InterPro" id="IPR001761">
    <property type="entry name" value="Peripla_BP/Lac1_sug-bd_dom"/>
</dbReference>
<evidence type="ECO:0000256" key="3">
    <source>
        <dbReference type="ARBA" id="ARBA00023125"/>
    </source>
</evidence>
<dbReference type="Pfam" id="PF00532">
    <property type="entry name" value="Peripla_BP_1"/>
    <property type="match status" value="1"/>
</dbReference>
<dbReference type="EMBL" id="WJND01000006">
    <property type="protein sequence ID" value="MRG89435.1"/>
    <property type="molecule type" value="Genomic_DNA"/>
</dbReference>
<dbReference type="CDD" id="cd06291">
    <property type="entry name" value="PBP1_Qymf-like"/>
    <property type="match status" value="1"/>
</dbReference>
<dbReference type="PRINTS" id="PR00036">
    <property type="entry name" value="HTHLACI"/>
</dbReference>
<comment type="caution">
    <text evidence="6">The sequence shown here is derived from an EMBL/GenBank/DDBJ whole genome shotgun (WGS) entry which is preliminary data.</text>
</comment>
<evidence type="ECO:0000259" key="5">
    <source>
        <dbReference type="PROSITE" id="PS50932"/>
    </source>
</evidence>
<sequence length="314" mass="35072">MVAKLKDVAQLAGVSVTTVSRVINNYGSLSQKTIDKVHAAMRELNYQPNALARAMQGKPSKFVGLIFPNLINPFFAELANELEHELFKKGYKTIIASSAQNPEIEHEYLNMLMANQVDGIISGSHNLGIEEYHQLTAPIVSFDRYLADNIPIVAADSYHGGELAAKYLVEHDVKHLAVIVDEDTSVSPTINRIQGALDFLNKQKRDFEPLAIQHLDLEATFPGNYDGVLASNDVQALTISNLYYQAGKQINKDFFITGYDGSRLIRKVAPYLPTVIQPISLLAHELIETLMKRIETPHEKIETKLVPVEFYQPK</sequence>
<evidence type="ECO:0000313" key="12">
    <source>
        <dbReference type="Proteomes" id="UP000276940"/>
    </source>
</evidence>
<evidence type="ECO:0000313" key="6">
    <source>
        <dbReference type="EMBL" id="KEK15010.1"/>
    </source>
</evidence>
<dbReference type="SMART" id="SM00354">
    <property type="entry name" value="HTH_LACI"/>
    <property type="match status" value="1"/>
</dbReference>
<dbReference type="CDD" id="cd01392">
    <property type="entry name" value="HTH_LacI"/>
    <property type="match status" value="1"/>
</dbReference>
<dbReference type="RefSeq" id="WP_003665078.1">
    <property type="nucleotide sequence ID" value="NZ_CP130468.1"/>
</dbReference>
<dbReference type="Pfam" id="PF00356">
    <property type="entry name" value="LacI"/>
    <property type="match status" value="1"/>
</dbReference>
<dbReference type="InterPro" id="IPR010982">
    <property type="entry name" value="Lambda_DNA-bd_dom_sf"/>
</dbReference>
<organism evidence="6 10">
    <name type="scientific">Limosilactobacillus reuteri</name>
    <name type="common">Lactobacillus reuteri</name>
    <dbReference type="NCBI Taxonomy" id="1598"/>
    <lineage>
        <taxon>Bacteria</taxon>
        <taxon>Bacillati</taxon>
        <taxon>Bacillota</taxon>
        <taxon>Bacilli</taxon>
        <taxon>Lactobacillales</taxon>
        <taxon>Lactobacillaceae</taxon>
        <taxon>Limosilactobacillus</taxon>
    </lineage>
</organism>
<accession>A0A073JPB3</accession>
<dbReference type="GO" id="GO:0000976">
    <property type="term" value="F:transcription cis-regulatory region binding"/>
    <property type="evidence" value="ECO:0007669"/>
    <property type="project" value="TreeGrafter"/>
</dbReference>
<reference evidence="11" key="4">
    <citation type="submission" date="2018-04" db="EMBL/GenBank/DDBJ databases">
        <title>Draft Genome Sequences of 10 Lactobacillus Species from 22 Commercial Probiotic Products.</title>
        <authorList>
            <person name="Gangiredla J."/>
            <person name="Barnaba T.J."/>
            <person name="Mammel M.K."/>
            <person name="Lacher D.W."/>
            <person name="Elkins C.A."/>
            <person name="Lampel K.A."/>
            <person name="Whitehouse C.A."/>
            <person name="Tartera C."/>
        </authorList>
    </citation>
    <scope>NUCLEOTIDE SEQUENCE [LARGE SCALE GENOMIC DNA]</scope>
    <source>
        <strain evidence="11">DS12_10</strain>
    </source>
</reference>
<dbReference type="EMBL" id="JOSX01000019">
    <property type="protein sequence ID" value="KEK15010.1"/>
    <property type="molecule type" value="Genomic_DNA"/>
</dbReference>
<dbReference type="InterPro" id="IPR028082">
    <property type="entry name" value="Peripla_BP_I"/>
</dbReference>
<dbReference type="GO" id="GO:0003700">
    <property type="term" value="F:DNA-binding transcription factor activity"/>
    <property type="evidence" value="ECO:0007669"/>
    <property type="project" value="TreeGrafter"/>
</dbReference>
<dbReference type="EMBL" id="PTLS01000027">
    <property type="protein sequence ID" value="RMX25564.1"/>
    <property type="molecule type" value="Genomic_DNA"/>
</dbReference>
<keyword evidence="1" id="KW-0678">Repressor</keyword>
<reference evidence="7 13" key="5">
    <citation type="submission" date="2019-11" db="EMBL/GenBank/DDBJ databases">
        <title>Draft genome sequence of 12 host-associated Lactobacillus reuteri rodent strains.</title>
        <authorList>
            <person name="Zhang S."/>
            <person name="Ozcam M."/>
            <person name="Van Pijkeren J.P."/>
        </authorList>
    </citation>
    <scope>NUCLEOTIDE SEQUENCE [LARGE SCALE GENOMIC DNA]</scope>
    <source>
        <strain evidence="7 13">N4I</strain>
    </source>
</reference>
<dbReference type="Proteomes" id="UP000244083">
    <property type="component" value="Unassembled WGS sequence"/>
</dbReference>
<evidence type="ECO:0000313" key="9">
    <source>
        <dbReference type="EMBL" id="RMX25564.1"/>
    </source>
</evidence>
<keyword evidence="3 7" id="KW-0238">DNA-binding</keyword>
<dbReference type="InterPro" id="IPR000843">
    <property type="entry name" value="HTH_LacI"/>
</dbReference>
<dbReference type="PANTHER" id="PTHR30146:SF95">
    <property type="entry name" value="RIBOSE OPERON REPRESSOR"/>
    <property type="match status" value="1"/>
</dbReference>
<evidence type="ECO:0000313" key="13">
    <source>
        <dbReference type="Proteomes" id="UP000460207"/>
    </source>
</evidence>
<keyword evidence="2" id="KW-0805">Transcription regulation</keyword>